<dbReference type="Proteomes" id="UP001365781">
    <property type="component" value="Unassembled WGS sequence"/>
</dbReference>
<name>A0ABU8GAE7_9ACTN</name>
<dbReference type="Gene3D" id="1.10.1780.10">
    <property type="entry name" value="Clp, N-terminal domain"/>
    <property type="match status" value="2"/>
</dbReference>
<evidence type="ECO:0000259" key="2">
    <source>
        <dbReference type="Pfam" id="PF12770"/>
    </source>
</evidence>
<gene>
    <name evidence="3" type="ORF">WB403_08965</name>
</gene>
<evidence type="ECO:0000313" key="4">
    <source>
        <dbReference type="Proteomes" id="UP001365781"/>
    </source>
</evidence>
<evidence type="ECO:0000256" key="1">
    <source>
        <dbReference type="SAM" id="MobiDB-lite"/>
    </source>
</evidence>
<comment type="caution">
    <text evidence="3">The sequence shown here is derived from an EMBL/GenBank/DDBJ whole genome shotgun (WGS) entry which is preliminary data.</text>
</comment>
<accession>A0ABU8GAE7</accession>
<dbReference type="RefSeq" id="WP_336540819.1">
    <property type="nucleotide sequence ID" value="NZ_JBBAYL010000001.1"/>
</dbReference>
<organism evidence="3 4">
    <name type="scientific">Streptomyces brasiliscabiei</name>
    <dbReference type="NCBI Taxonomy" id="2736302"/>
    <lineage>
        <taxon>Bacteria</taxon>
        <taxon>Bacillati</taxon>
        <taxon>Actinomycetota</taxon>
        <taxon>Actinomycetes</taxon>
        <taxon>Kitasatosporales</taxon>
        <taxon>Streptomycetaceae</taxon>
        <taxon>Streptomyces</taxon>
    </lineage>
</organism>
<dbReference type="EMBL" id="JBBAYM010000004">
    <property type="protein sequence ID" value="MEI5609294.1"/>
    <property type="molecule type" value="Genomic_DNA"/>
</dbReference>
<feature type="region of interest" description="Disordered" evidence="1">
    <location>
        <begin position="348"/>
        <end position="369"/>
    </location>
</feature>
<sequence length="725" mass="76606">MSEPATLNVRVTEQGPNDRYEYELRVGGTGRDSPPLEMEYTIPVSRELVMGYRLRIDDALTEAAAWGSEPRPGLLRDLEKWGKQLYGQLFPPVQGSAAELVTRLRASTGPLLVRTNRQGVPWELLHDGEDFLGLKYDLGRRMVGKRPVLGGRSVSRVGRALVVGDPDSNLPSAREEVTRVAEWLRGRGIECTVMVGRDANLIDVVAELATEEAPYDLFHFCGHVGNDTGTTALLMHGRQMLSEVALQGLSATGAPPVTFINGCASANEGELANICMSFMVMGAKSVVGTRTDVADDGAWRFAAEFYDRLLAGEPAGAAVRAARAALRARPDAAWASFILYGDPAASITRDARPGGPRPGERVEEDDPPVPFSPEAEQLMLRVLASASERGVVASVDLLQGLLGEPDIRGRIEESIGADSADALDQLINDVFSRSAAADDSPPVTTGGPVLSDTVNRVFADAATRAAADGRSTMTTADIAAAFVAVGGGISSRLLELCGVPLSHLLPPDEDDSGQVPSAQVPSGQVPSAQVPSAQVPSGQDAPGQDTPPPDTPARGTPVPETPAPAVSGGTTSATASAAGAHPNGDERLPVDGLGPSTMGVLRLAHLLAKTRGEIVSTYTLLAAFGALDSEALRSGMYEQGPAGERAFRRLSGMLTPRRADLSPRVHDILARARPHTTADGTPPRHIDETALLLALLEDERSSGRKLIRRLGLDPASLVQSLRRTP</sequence>
<evidence type="ECO:0000313" key="3">
    <source>
        <dbReference type="EMBL" id="MEI5609294.1"/>
    </source>
</evidence>
<keyword evidence="4" id="KW-1185">Reference proteome</keyword>
<feature type="region of interest" description="Disordered" evidence="1">
    <location>
        <begin position="505"/>
        <end position="591"/>
    </location>
</feature>
<feature type="compositionally biased region" description="Low complexity" evidence="1">
    <location>
        <begin position="567"/>
        <end position="580"/>
    </location>
</feature>
<feature type="domain" description="CHAT" evidence="2">
    <location>
        <begin position="81"/>
        <end position="342"/>
    </location>
</feature>
<dbReference type="InterPro" id="IPR024983">
    <property type="entry name" value="CHAT_dom"/>
</dbReference>
<feature type="compositionally biased region" description="Polar residues" evidence="1">
    <location>
        <begin position="514"/>
        <end position="537"/>
    </location>
</feature>
<dbReference type="Pfam" id="PF12770">
    <property type="entry name" value="CHAT"/>
    <property type="match status" value="1"/>
</dbReference>
<reference evidence="3 4" key="1">
    <citation type="submission" date="2024-03" db="EMBL/GenBank/DDBJ databases">
        <title>First Report of Pectobacterium brasiliscabiei causing potato scab in china.</title>
        <authorList>
            <person name="Handique U."/>
        </authorList>
    </citation>
    <scope>NUCLEOTIDE SEQUENCE [LARGE SCALE GENOMIC DNA]</scope>
    <source>
        <strain evidence="3 4">ZRIMU1503</strain>
    </source>
</reference>
<proteinExistence type="predicted"/>
<dbReference type="InterPro" id="IPR036628">
    <property type="entry name" value="Clp_N_dom_sf"/>
</dbReference>
<protein>
    <submittedName>
        <fullName evidence="3">CHAT domain-containing protein</fullName>
    </submittedName>
</protein>